<comment type="caution">
    <text evidence="2">The sequence shown here is derived from an EMBL/GenBank/DDBJ whole genome shotgun (WGS) entry which is preliminary data.</text>
</comment>
<feature type="region of interest" description="Disordered" evidence="1">
    <location>
        <begin position="76"/>
        <end position="151"/>
    </location>
</feature>
<sequence>MRPAVIPFFSDELFRWCCWDESGVSDGWERKIKYNVKEYEQLVGRVEEIVERLQVRAVDVEKVAWVLGRAGADMDIGGKEEEAEQAKSKDDGGFKDKKLVNEKPDKETAKKQSEDAKEIVFEQASTKRTKRKARASISPVEGVRKSTRLKK</sequence>
<name>A0A9P4GNU3_9PLEO</name>
<dbReference type="EMBL" id="ML976614">
    <property type="protein sequence ID" value="KAF1849913.1"/>
    <property type="molecule type" value="Genomic_DNA"/>
</dbReference>
<protein>
    <submittedName>
        <fullName evidence="2">Uncharacterized protein</fullName>
    </submittedName>
</protein>
<dbReference type="AlphaFoldDB" id="A0A9P4GNU3"/>
<organism evidence="2 3">
    <name type="scientific">Cucurbitaria berberidis CBS 394.84</name>
    <dbReference type="NCBI Taxonomy" id="1168544"/>
    <lineage>
        <taxon>Eukaryota</taxon>
        <taxon>Fungi</taxon>
        <taxon>Dikarya</taxon>
        <taxon>Ascomycota</taxon>
        <taxon>Pezizomycotina</taxon>
        <taxon>Dothideomycetes</taxon>
        <taxon>Pleosporomycetidae</taxon>
        <taxon>Pleosporales</taxon>
        <taxon>Pleosporineae</taxon>
        <taxon>Cucurbitariaceae</taxon>
        <taxon>Cucurbitaria</taxon>
    </lineage>
</organism>
<dbReference type="OrthoDB" id="8249012at2759"/>
<dbReference type="RefSeq" id="XP_040792476.1">
    <property type="nucleotide sequence ID" value="XM_040932330.1"/>
</dbReference>
<gene>
    <name evidence="2" type="ORF">K460DRAFT_360760</name>
</gene>
<evidence type="ECO:0000313" key="3">
    <source>
        <dbReference type="Proteomes" id="UP000800039"/>
    </source>
</evidence>
<dbReference type="PANTHER" id="PTHR21521:SF0">
    <property type="entry name" value="AMUN, ISOFORM A"/>
    <property type="match status" value="1"/>
</dbReference>
<dbReference type="GeneID" id="63849581"/>
<dbReference type="Proteomes" id="UP000800039">
    <property type="component" value="Unassembled WGS sequence"/>
</dbReference>
<dbReference type="PANTHER" id="PTHR21521">
    <property type="entry name" value="AMUN, ISOFORM A"/>
    <property type="match status" value="1"/>
</dbReference>
<feature type="compositionally biased region" description="Basic and acidic residues" evidence="1">
    <location>
        <begin position="76"/>
        <end position="120"/>
    </location>
</feature>
<evidence type="ECO:0000313" key="2">
    <source>
        <dbReference type="EMBL" id="KAF1849913.1"/>
    </source>
</evidence>
<evidence type="ECO:0000256" key="1">
    <source>
        <dbReference type="SAM" id="MobiDB-lite"/>
    </source>
</evidence>
<keyword evidence="3" id="KW-1185">Reference proteome</keyword>
<reference evidence="2" key="1">
    <citation type="submission" date="2020-01" db="EMBL/GenBank/DDBJ databases">
        <authorList>
            <consortium name="DOE Joint Genome Institute"/>
            <person name="Haridas S."/>
            <person name="Albert R."/>
            <person name="Binder M."/>
            <person name="Bloem J."/>
            <person name="Labutti K."/>
            <person name="Salamov A."/>
            <person name="Andreopoulos B."/>
            <person name="Baker S.E."/>
            <person name="Barry K."/>
            <person name="Bills G."/>
            <person name="Bluhm B.H."/>
            <person name="Cannon C."/>
            <person name="Castanera R."/>
            <person name="Culley D.E."/>
            <person name="Daum C."/>
            <person name="Ezra D."/>
            <person name="Gonzalez J.B."/>
            <person name="Henrissat B."/>
            <person name="Kuo A."/>
            <person name="Liang C."/>
            <person name="Lipzen A."/>
            <person name="Lutzoni F."/>
            <person name="Magnuson J."/>
            <person name="Mondo S."/>
            <person name="Nolan M."/>
            <person name="Ohm R."/>
            <person name="Pangilinan J."/>
            <person name="Park H.-J."/>
            <person name="Ramirez L."/>
            <person name="Alfaro M."/>
            <person name="Sun H."/>
            <person name="Tritt A."/>
            <person name="Yoshinaga Y."/>
            <person name="Zwiers L.-H."/>
            <person name="Turgeon B.G."/>
            <person name="Goodwin S.B."/>
            <person name="Spatafora J.W."/>
            <person name="Crous P.W."/>
            <person name="Grigoriev I.V."/>
        </authorList>
    </citation>
    <scope>NUCLEOTIDE SEQUENCE</scope>
    <source>
        <strain evidence="2">CBS 394.84</strain>
    </source>
</reference>
<proteinExistence type="predicted"/>
<accession>A0A9P4GNU3</accession>